<feature type="domain" description="BTB" evidence="1">
    <location>
        <begin position="16"/>
        <end position="90"/>
    </location>
</feature>
<protein>
    <recommendedName>
        <fullName evidence="1">BTB domain-containing protein</fullName>
    </recommendedName>
</protein>
<dbReference type="OrthoDB" id="9991317at2759"/>
<dbReference type="InterPro" id="IPR000210">
    <property type="entry name" value="BTB/POZ_dom"/>
</dbReference>
<dbReference type="PROSITE" id="PS50097">
    <property type="entry name" value="BTB"/>
    <property type="match status" value="1"/>
</dbReference>
<evidence type="ECO:0000313" key="2">
    <source>
        <dbReference type="EMBL" id="CAE6420657.1"/>
    </source>
</evidence>
<dbReference type="Proteomes" id="UP000663888">
    <property type="component" value="Unassembled WGS sequence"/>
</dbReference>
<evidence type="ECO:0000259" key="1">
    <source>
        <dbReference type="PROSITE" id="PS50097"/>
    </source>
</evidence>
<dbReference type="EMBL" id="CAJMWY010002329">
    <property type="protein sequence ID" value="CAE6487251.1"/>
    <property type="molecule type" value="Genomic_DNA"/>
</dbReference>
<dbReference type="Proteomes" id="UP000663861">
    <property type="component" value="Unassembled WGS sequence"/>
</dbReference>
<proteinExistence type="predicted"/>
<dbReference type="Pfam" id="PF00651">
    <property type="entry name" value="BTB"/>
    <property type="match status" value="1"/>
</dbReference>
<dbReference type="InterPro" id="IPR011333">
    <property type="entry name" value="SKP1/BTB/POZ_sf"/>
</dbReference>
<comment type="caution">
    <text evidence="2">The sequence shown here is derived from an EMBL/GenBank/DDBJ whole genome shotgun (WGS) entry which is preliminary data.</text>
</comment>
<name>A0A8H3ADR3_9AGAM</name>
<reference evidence="2" key="1">
    <citation type="submission" date="2021-01" db="EMBL/GenBank/DDBJ databases">
        <authorList>
            <person name="Kaushik A."/>
        </authorList>
    </citation>
    <scope>NUCLEOTIDE SEQUENCE</scope>
    <source>
        <strain evidence="2">AG4-R118</strain>
        <strain evidence="3">AG4-RS23</strain>
    </source>
</reference>
<sequence>MAELPVRSADYYFSRGDLVLQVDNVLFRVHRDILTAHSSFFCDMLRTPSSDTREGETDDRPLRLSQDLCSVESFTLLCNLLYPKKIGVLPPVLAGELDTWAPALEATQALQMDSAREYILSKLEEDRVNIPSVAARLLGIIVNYEEASDVLKLECIHSLVTRRGPILAPEARMLGPDIMAHVSSIRDRIRTLAASRSWVAIPRHPLCKGELESSCQFAIHAGVLASLRIDPVKFFSSSQDGFMLSIFDVPKDDRVCRHCDSVRMELACTGIGGVGLYDEIRRCAIGFKLLGGND</sequence>
<evidence type="ECO:0000313" key="4">
    <source>
        <dbReference type="Proteomes" id="UP000663888"/>
    </source>
</evidence>
<accession>A0A8H3ADR3</accession>
<organism evidence="2 4">
    <name type="scientific">Rhizoctonia solani</name>
    <dbReference type="NCBI Taxonomy" id="456999"/>
    <lineage>
        <taxon>Eukaryota</taxon>
        <taxon>Fungi</taxon>
        <taxon>Dikarya</taxon>
        <taxon>Basidiomycota</taxon>
        <taxon>Agaricomycotina</taxon>
        <taxon>Agaricomycetes</taxon>
        <taxon>Cantharellales</taxon>
        <taxon>Ceratobasidiaceae</taxon>
        <taxon>Rhizoctonia</taxon>
    </lineage>
</organism>
<gene>
    <name evidence="3" type="ORF">RDB_LOCUS106802</name>
    <name evidence="2" type="ORF">RDB_LOCUS22943</name>
</gene>
<dbReference type="CDD" id="cd18186">
    <property type="entry name" value="BTB_POZ_ZBTB_KLHL-like"/>
    <property type="match status" value="1"/>
</dbReference>
<dbReference type="SMART" id="SM00225">
    <property type="entry name" value="BTB"/>
    <property type="match status" value="1"/>
</dbReference>
<dbReference type="SUPFAM" id="SSF54695">
    <property type="entry name" value="POZ domain"/>
    <property type="match status" value="1"/>
</dbReference>
<dbReference type="EMBL" id="CAJMWX010000580">
    <property type="protein sequence ID" value="CAE6420657.1"/>
    <property type="molecule type" value="Genomic_DNA"/>
</dbReference>
<dbReference type="Gene3D" id="3.30.710.10">
    <property type="entry name" value="Potassium Channel Kv1.1, Chain A"/>
    <property type="match status" value="1"/>
</dbReference>
<evidence type="ECO:0000313" key="3">
    <source>
        <dbReference type="EMBL" id="CAE6487251.1"/>
    </source>
</evidence>
<dbReference type="AlphaFoldDB" id="A0A8H3ADR3"/>